<reference evidence="2 4" key="2">
    <citation type="journal article" date="2014" name="BMC Genomics">
        <title>An improved genome release (version Mt4.0) for the model legume Medicago truncatula.</title>
        <authorList>
            <person name="Tang H."/>
            <person name="Krishnakumar V."/>
            <person name="Bidwell S."/>
            <person name="Rosen B."/>
            <person name="Chan A."/>
            <person name="Zhou S."/>
            <person name="Gentzbittel L."/>
            <person name="Childs K.L."/>
            <person name="Yandell M."/>
            <person name="Gundlach H."/>
            <person name="Mayer K.F."/>
            <person name="Schwartz D.C."/>
            <person name="Town C.D."/>
        </authorList>
    </citation>
    <scope>GENOME REANNOTATION</scope>
    <source>
        <strain evidence="3 4">cv. Jemalong A17</strain>
    </source>
</reference>
<reference evidence="2 4" key="1">
    <citation type="journal article" date="2011" name="Nature">
        <title>The Medicago genome provides insight into the evolution of rhizobial symbioses.</title>
        <authorList>
            <person name="Young N.D."/>
            <person name="Debelle F."/>
            <person name="Oldroyd G.E."/>
            <person name="Geurts R."/>
            <person name="Cannon S.B."/>
            <person name="Udvardi M.K."/>
            <person name="Benedito V.A."/>
            <person name="Mayer K.F."/>
            <person name="Gouzy J."/>
            <person name="Schoof H."/>
            <person name="Van de Peer Y."/>
            <person name="Proost S."/>
            <person name="Cook D.R."/>
            <person name="Meyers B.C."/>
            <person name="Spannagl M."/>
            <person name="Cheung F."/>
            <person name="De Mita S."/>
            <person name="Krishnakumar V."/>
            <person name="Gundlach H."/>
            <person name="Zhou S."/>
            <person name="Mudge J."/>
            <person name="Bharti A.K."/>
            <person name="Murray J.D."/>
            <person name="Naoumkina M.A."/>
            <person name="Rosen B."/>
            <person name="Silverstein K.A."/>
            <person name="Tang H."/>
            <person name="Rombauts S."/>
            <person name="Zhao P.X."/>
            <person name="Zhou P."/>
            <person name="Barbe V."/>
            <person name="Bardou P."/>
            <person name="Bechner M."/>
            <person name="Bellec A."/>
            <person name="Berger A."/>
            <person name="Berges H."/>
            <person name="Bidwell S."/>
            <person name="Bisseling T."/>
            <person name="Choisne N."/>
            <person name="Couloux A."/>
            <person name="Denny R."/>
            <person name="Deshpande S."/>
            <person name="Dai X."/>
            <person name="Doyle J.J."/>
            <person name="Dudez A.M."/>
            <person name="Farmer A.D."/>
            <person name="Fouteau S."/>
            <person name="Franken C."/>
            <person name="Gibelin C."/>
            <person name="Gish J."/>
            <person name="Goldstein S."/>
            <person name="Gonzalez A.J."/>
            <person name="Green P.J."/>
            <person name="Hallab A."/>
            <person name="Hartog M."/>
            <person name="Hua A."/>
            <person name="Humphray S.J."/>
            <person name="Jeong D.H."/>
            <person name="Jing Y."/>
            <person name="Jocker A."/>
            <person name="Kenton S.M."/>
            <person name="Kim D.J."/>
            <person name="Klee K."/>
            <person name="Lai H."/>
            <person name="Lang C."/>
            <person name="Lin S."/>
            <person name="Macmil S.L."/>
            <person name="Magdelenat G."/>
            <person name="Matthews L."/>
            <person name="McCorrison J."/>
            <person name="Monaghan E.L."/>
            <person name="Mun J.H."/>
            <person name="Najar F.Z."/>
            <person name="Nicholson C."/>
            <person name="Noirot C."/>
            <person name="O'Bleness M."/>
            <person name="Paule C.R."/>
            <person name="Poulain J."/>
            <person name="Prion F."/>
            <person name="Qin B."/>
            <person name="Qu C."/>
            <person name="Retzel E.F."/>
            <person name="Riddle C."/>
            <person name="Sallet E."/>
            <person name="Samain S."/>
            <person name="Samson N."/>
            <person name="Sanders I."/>
            <person name="Saurat O."/>
            <person name="Scarpelli C."/>
            <person name="Schiex T."/>
            <person name="Segurens B."/>
            <person name="Severin A.J."/>
            <person name="Sherrier D.J."/>
            <person name="Shi R."/>
            <person name="Sims S."/>
            <person name="Singer S.R."/>
            <person name="Sinharoy S."/>
            <person name="Sterck L."/>
            <person name="Viollet A."/>
            <person name="Wang B.B."/>
            <person name="Wang K."/>
            <person name="Wang M."/>
            <person name="Wang X."/>
            <person name="Warfsmann J."/>
            <person name="Weissenbach J."/>
            <person name="White D.D."/>
            <person name="White J.D."/>
            <person name="Wiley G.B."/>
            <person name="Wincker P."/>
            <person name="Xing Y."/>
            <person name="Yang L."/>
            <person name="Yao Z."/>
            <person name="Ying F."/>
            <person name="Zhai J."/>
            <person name="Zhou L."/>
            <person name="Zuber A."/>
            <person name="Denarie J."/>
            <person name="Dixon R.A."/>
            <person name="May G.D."/>
            <person name="Schwartz D.C."/>
            <person name="Rogers J."/>
            <person name="Quetier F."/>
            <person name="Town C.D."/>
            <person name="Roe B.A."/>
        </authorList>
    </citation>
    <scope>NUCLEOTIDE SEQUENCE [LARGE SCALE GENOMIC DNA]</scope>
    <source>
        <strain evidence="2">A17</strain>
        <strain evidence="3 4">cv. Jemalong A17</strain>
    </source>
</reference>
<reference evidence="3" key="3">
    <citation type="submission" date="2015-04" db="UniProtKB">
        <authorList>
            <consortium name="EnsemblPlants"/>
        </authorList>
    </citation>
    <scope>IDENTIFICATION</scope>
    <source>
        <strain evidence="3">cv. Jemalong A17</strain>
    </source>
</reference>
<dbReference type="PANTHER" id="PTHR10492:SF101">
    <property type="entry name" value="ATP-DEPENDENT DNA HELICASE"/>
    <property type="match status" value="1"/>
</dbReference>
<keyword evidence="2" id="KW-0547">Nucleotide-binding</keyword>
<evidence type="ECO:0000313" key="4">
    <source>
        <dbReference type="Proteomes" id="UP000002051"/>
    </source>
</evidence>
<keyword evidence="4" id="KW-1185">Reference proteome</keyword>
<dbReference type="eggNOG" id="KOG0987">
    <property type="taxonomic scope" value="Eukaryota"/>
</dbReference>
<dbReference type="AlphaFoldDB" id="G7KRT3"/>
<dbReference type="InterPro" id="IPR049163">
    <property type="entry name" value="Pif1-like_2B_dom"/>
</dbReference>
<dbReference type="Pfam" id="PF21530">
    <property type="entry name" value="Pif1_2B_dom"/>
    <property type="match status" value="1"/>
</dbReference>
<gene>
    <name evidence="2" type="ordered locus">MTR_7g108370</name>
</gene>
<organism evidence="2 4">
    <name type="scientific">Medicago truncatula</name>
    <name type="common">Barrel medic</name>
    <name type="synonym">Medicago tribuloides</name>
    <dbReference type="NCBI Taxonomy" id="3880"/>
    <lineage>
        <taxon>Eukaryota</taxon>
        <taxon>Viridiplantae</taxon>
        <taxon>Streptophyta</taxon>
        <taxon>Embryophyta</taxon>
        <taxon>Tracheophyta</taxon>
        <taxon>Spermatophyta</taxon>
        <taxon>Magnoliopsida</taxon>
        <taxon>eudicotyledons</taxon>
        <taxon>Gunneridae</taxon>
        <taxon>Pentapetalae</taxon>
        <taxon>rosids</taxon>
        <taxon>fabids</taxon>
        <taxon>Fabales</taxon>
        <taxon>Fabaceae</taxon>
        <taxon>Papilionoideae</taxon>
        <taxon>50 kb inversion clade</taxon>
        <taxon>NPAAA clade</taxon>
        <taxon>Hologalegina</taxon>
        <taxon>IRL clade</taxon>
        <taxon>Trifolieae</taxon>
        <taxon>Medicago</taxon>
    </lineage>
</organism>
<dbReference type="SUPFAM" id="SSF52540">
    <property type="entry name" value="P-loop containing nucleoside triphosphate hydrolases"/>
    <property type="match status" value="1"/>
</dbReference>
<dbReference type="PANTHER" id="PTHR10492">
    <property type="match status" value="1"/>
</dbReference>
<keyword evidence="2" id="KW-0378">Hydrolase</keyword>
<proteinExistence type="predicted"/>
<feature type="domain" description="DNA helicase Pif1-like 2B" evidence="1">
    <location>
        <begin position="80"/>
        <end position="125"/>
    </location>
</feature>
<accession>G7KRT3</accession>
<name>G7KRT3_MEDTR</name>
<keyword evidence="2" id="KW-0347">Helicase</keyword>
<dbReference type="PaxDb" id="3880-AES82104"/>
<dbReference type="EMBL" id="CM001223">
    <property type="protein sequence ID" value="AES82104.1"/>
    <property type="molecule type" value="Genomic_DNA"/>
</dbReference>
<dbReference type="InterPro" id="IPR027417">
    <property type="entry name" value="P-loop_NTPase"/>
</dbReference>
<dbReference type="STRING" id="3880.G7KRT3"/>
<evidence type="ECO:0000259" key="1">
    <source>
        <dbReference type="Pfam" id="PF21530"/>
    </source>
</evidence>
<sequence>MGLNGFVEERIEIWRWVMKNDDDGGRRDRAILTPKNVIVDEINNYVMSLIPGEERIYLSCDSPCPSSIVANRPDDVHTPKFLNTISASGLPNHKIILKVEVPIMLLRNLDISVGLCNETRLIITRIGRYMLEGRVISGSSIGDKVYVPCNTPFSQHKNFITIIRVFNT</sequence>
<evidence type="ECO:0000313" key="2">
    <source>
        <dbReference type="EMBL" id="AES82104.1"/>
    </source>
</evidence>
<dbReference type="GO" id="GO:0004386">
    <property type="term" value="F:helicase activity"/>
    <property type="evidence" value="ECO:0007669"/>
    <property type="project" value="UniProtKB-KW"/>
</dbReference>
<dbReference type="EnsemblPlants" id="AES82104">
    <property type="protein sequence ID" value="AES82104"/>
    <property type="gene ID" value="MTR_7g108370"/>
</dbReference>
<dbReference type="Proteomes" id="UP000002051">
    <property type="component" value="Unassembled WGS sequence"/>
</dbReference>
<evidence type="ECO:0000313" key="3">
    <source>
        <dbReference type="EnsemblPlants" id="AES82104"/>
    </source>
</evidence>
<protein>
    <submittedName>
        <fullName evidence="2">PIF1-like helicase</fullName>
    </submittedName>
</protein>
<dbReference type="HOGENOM" id="CLU_1588929_0_0_1"/>
<keyword evidence="2" id="KW-0067">ATP-binding</keyword>